<comment type="caution">
    <text evidence="1">The sequence shown here is derived from an EMBL/GenBank/DDBJ whole genome shotgun (WGS) entry which is preliminary data.</text>
</comment>
<dbReference type="EMBL" id="AMZH03016310">
    <property type="protein sequence ID" value="RRT44695.1"/>
    <property type="molecule type" value="Genomic_DNA"/>
</dbReference>
<protein>
    <submittedName>
        <fullName evidence="1">Uncharacterized protein</fullName>
    </submittedName>
</protein>
<proteinExistence type="predicted"/>
<organism evidence="1 2">
    <name type="scientific">Ensete ventricosum</name>
    <name type="common">Abyssinian banana</name>
    <name type="synonym">Musa ensete</name>
    <dbReference type="NCBI Taxonomy" id="4639"/>
    <lineage>
        <taxon>Eukaryota</taxon>
        <taxon>Viridiplantae</taxon>
        <taxon>Streptophyta</taxon>
        <taxon>Embryophyta</taxon>
        <taxon>Tracheophyta</taxon>
        <taxon>Spermatophyta</taxon>
        <taxon>Magnoliopsida</taxon>
        <taxon>Liliopsida</taxon>
        <taxon>Zingiberales</taxon>
        <taxon>Musaceae</taxon>
        <taxon>Ensete</taxon>
    </lineage>
</organism>
<evidence type="ECO:0000313" key="2">
    <source>
        <dbReference type="Proteomes" id="UP000287651"/>
    </source>
</evidence>
<dbReference type="AlphaFoldDB" id="A0A426XYV4"/>
<evidence type="ECO:0000313" key="1">
    <source>
        <dbReference type="EMBL" id="RRT44695.1"/>
    </source>
</evidence>
<sequence length="224" mass="24464">MPASACRPYGLAVVGRPLCRDLGRSQSPVCRRPWPQPATPLQEAWPWLAAHPPPQREHHMRNWRGAQVCDCPATDDVDLRCCSTKAPVEEALPPPGCREDYREEELPTALRGVPFVITTGCDIESVLSKSSLGYSSLKQVKGNGEESKEGIEAEGVELSWRGGVGRDDKAMIRKEVSLRAEAKRVRKASKPKGQSFIGEGGAGGDEAMMIKEVSLASLFTRNNI</sequence>
<name>A0A426XYV4_ENSVE</name>
<reference evidence="1 2" key="1">
    <citation type="journal article" date="2014" name="Agronomy (Basel)">
        <title>A Draft Genome Sequence for Ensete ventricosum, the Drought-Tolerant Tree Against Hunger.</title>
        <authorList>
            <person name="Harrison J."/>
            <person name="Moore K.A."/>
            <person name="Paszkiewicz K."/>
            <person name="Jones T."/>
            <person name="Grant M."/>
            <person name="Ambacheew D."/>
            <person name="Muzemil S."/>
            <person name="Studholme D.J."/>
        </authorList>
    </citation>
    <scope>NUCLEOTIDE SEQUENCE [LARGE SCALE GENOMIC DNA]</scope>
</reference>
<gene>
    <name evidence="1" type="ORF">B296_00052600</name>
</gene>
<accession>A0A426XYV4</accession>
<dbReference type="Proteomes" id="UP000287651">
    <property type="component" value="Unassembled WGS sequence"/>
</dbReference>